<dbReference type="PANTHER" id="PTHR13288">
    <property type="entry name" value="SPLICING FACTOR 45 SPF45"/>
    <property type="match status" value="1"/>
</dbReference>
<protein>
    <recommendedName>
        <fullName evidence="3">G-patch domain-containing protein</fullName>
    </recommendedName>
</protein>
<feature type="domain" description="G-patch" evidence="3">
    <location>
        <begin position="1"/>
        <end position="40"/>
    </location>
</feature>
<keyword evidence="2" id="KW-1133">Transmembrane helix</keyword>
<dbReference type="GO" id="GO:0003676">
    <property type="term" value="F:nucleic acid binding"/>
    <property type="evidence" value="ECO:0007669"/>
    <property type="project" value="InterPro"/>
</dbReference>
<dbReference type="Pfam" id="PF01585">
    <property type="entry name" value="G-patch"/>
    <property type="match status" value="1"/>
</dbReference>
<dbReference type="GO" id="GO:0045292">
    <property type="term" value="P:mRNA cis splicing, via spliceosome"/>
    <property type="evidence" value="ECO:0007669"/>
    <property type="project" value="InterPro"/>
</dbReference>
<evidence type="ECO:0000256" key="1">
    <source>
        <dbReference type="SAM" id="MobiDB-lite"/>
    </source>
</evidence>
<dbReference type="InterPro" id="IPR000467">
    <property type="entry name" value="G_patch_dom"/>
</dbReference>
<evidence type="ECO:0000256" key="2">
    <source>
        <dbReference type="SAM" id="Phobius"/>
    </source>
</evidence>
<evidence type="ECO:0000313" key="5">
    <source>
        <dbReference type="Proteomes" id="UP001214603"/>
    </source>
</evidence>
<keyword evidence="2" id="KW-0812">Transmembrane</keyword>
<keyword evidence="2" id="KW-0472">Membrane</keyword>
<dbReference type="GO" id="GO:0071011">
    <property type="term" value="C:precatalytic spliceosome"/>
    <property type="evidence" value="ECO:0007669"/>
    <property type="project" value="TreeGrafter"/>
</dbReference>
<gene>
    <name evidence="4" type="ORF">MOBT1_000333</name>
</gene>
<sequence length="313" mass="34241">MEKYGYREGEGLGAEGNKGMTRPLEARLAKRGSARGTIVNRNRDEAALAKAKFGDPSEVIVLDSALDLTSDVPPELPQEMADLCADHGYCQLAAAAMSTQADVEQRAQAEGGSQDWLSLEDRMLLAEETYETPSEAGTEEEEEHEEAADERQTWWPSWLTFSNWGGLKSPEVPSEAARDFCNLRLQDDGEGKGQTAQMMRALLAQEPLSPRGLGQQAPYLAPSSATVLAAGESKSKINRENLALGIIYLIVAFLSFAVSTEDYFTCVQQLETEHTYLDECEGHTHPIVTILSCVIGLVIMATVLLMLVQREQA</sequence>
<accession>A0AAF0DY81</accession>
<proteinExistence type="predicted"/>
<feature type="region of interest" description="Disordered" evidence="1">
    <location>
        <begin position="1"/>
        <end position="23"/>
    </location>
</feature>
<keyword evidence="5" id="KW-1185">Reference proteome</keyword>
<feature type="compositionally biased region" description="Basic and acidic residues" evidence="1">
    <location>
        <begin position="1"/>
        <end position="10"/>
    </location>
</feature>
<dbReference type="PROSITE" id="PS50174">
    <property type="entry name" value="G_PATCH"/>
    <property type="match status" value="1"/>
</dbReference>
<feature type="compositionally biased region" description="Acidic residues" evidence="1">
    <location>
        <begin position="137"/>
        <end position="148"/>
    </location>
</feature>
<dbReference type="Proteomes" id="UP001214603">
    <property type="component" value="Chromosome 1"/>
</dbReference>
<feature type="region of interest" description="Disordered" evidence="1">
    <location>
        <begin position="129"/>
        <end position="151"/>
    </location>
</feature>
<evidence type="ECO:0000313" key="4">
    <source>
        <dbReference type="EMBL" id="WFD01657.1"/>
    </source>
</evidence>
<evidence type="ECO:0000259" key="3">
    <source>
        <dbReference type="PROSITE" id="PS50174"/>
    </source>
</evidence>
<dbReference type="InterPro" id="IPR040052">
    <property type="entry name" value="RBM17"/>
</dbReference>
<dbReference type="EMBL" id="CP119934">
    <property type="protein sequence ID" value="WFD01657.1"/>
    <property type="molecule type" value="Genomic_DNA"/>
</dbReference>
<dbReference type="PANTHER" id="PTHR13288:SF8">
    <property type="entry name" value="SPLICING FACTOR 45"/>
    <property type="match status" value="1"/>
</dbReference>
<dbReference type="AlphaFoldDB" id="A0AAF0DY81"/>
<name>A0AAF0DY81_9BASI</name>
<organism evidence="4 5">
    <name type="scientific">Malassezia obtusa</name>
    <dbReference type="NCBI Taxonomy" id="76774"/>
    <lineage>
        <taxon>Eukaryota</taxon>
        <taxon>Fungi</taxon>
        <taxon>Dikarya</taxon>
        <taxon>Basidiomycota</taxon>
        <taxon>Ustilaginomycotina</taxon>
        <taxon>Malasseziomycetes</taxon>
        <taxon>Malasseziales</taxon>
        <taxon>Malasseziaceae</taxon>
        <taxon>Malassezia</taxon>
    </lineage>
</organism>
<feature type="transmembrane region" description="Helical" evidence="2">
    <location>
        <begin position="242"/>
        <end position="260"/>
    </location>
</feature>
<feature type="transmembrane region" description="Helical" evidence="2">
    <location>
        <begin position="287"/>
        <end position="308"/>
    </location>
</feature>
<reference evidence="4" key="1">
    <citation type="submission" date="2023-03" db="EMBL/GenBank/DDBJ databases">
        <title>Mating type loci evolution in Malassezia.</title>
        <authorList>
            <person name="Coelho M.A."/>
        </authorList>
    </citation>
    <scope>NUCLEOTIDE SEQUENCE</scope>
    <source>
        <strain evidence="4">CBS 7876</strain>
    </source>
</reference>